<comment type="caution">
    <text evidence="2">The sequence shown here is derived from an EMBL/GenBank/DDBJ whole genome shotgun (WGS) entry which is preliminary data.</text>
</comment>
<sequence>MTEVPEEELEGAILPSDGVINSAVSCTEAQESQGCMGSSGEAIECIYANSDSPKSYIQCNDAIAFVLDLLGPAWLLPSVFLVAQTFLLLHLTPTQRTTILIRNIPHPPQPADYRNQPTDPPPQGSKMSYNKPTSPPPSYQAPAYSGNFHQNASSPSPGAAQDYYSSPQPQGGYYQQPYGPQQGYGYPQQQGGYYGQGPMQYPQQQGYPPQQYQQRGHHSGGGSGAGGICAGIMAALACCCCLDILF</sequence>
<dbReference type="EMBL" id="JAPQKI010000011">
    <property type="protein sequence ID" value="KAJ5082319.1"/>
    <property type="molecule type" value="Genomic_DNA"/>
</dbReference>
<protein>
    <recommendedName>
        <fullName evidence="4">Cysteine-rich transmembrane CYSTM domain-containing protein</fullName>
    </recommendedName>
</protein>
<dbReference type="GO" id="GO:0016020">
    <property type="term" value="C:membrane"/>
    <property type="evidence" value="ECO:0007669"/>
    <property type="project" value="UniProtKB-SubCell"/>
</dbReference>
<evidence type="ECO:0000256" key="1">
    <source>
        <dbReference type="SAM" id="MobiDB-lite"/>
    </source>
</evidence>
<name>A0A9W9JUF0_9EURO</name>
<evidence type="ECO:0008006" key="4">
    <source>
        <dbReference type="Google" id="ProtNLM"/>
    </source>
</evidence>
<evidence type="ECO:0000313" key="3">
    <source>
        <dbReference type="Proteomes" id="UP001149074"/>
    </source>
</evidence>
<feature type="region of interest" description="Disordered" evidence="1">
    <location>
        <begin position="103"/>
        <end position="220"/>
    </location>
</feature>
<dbReference type="GeneID" id="81362832"/>
<accession>A0A9W9JUF0</accession>
<dbReference type="RefSeq" id="XP_056468841.1">
    <property type="nucleotide sequence ID" value="XM_056623853.1"/>
</dbReference>
<reference evidence="2" key="2">
    <citation type="journal article" date="2023" name="IMA Fungus">
        <title>Comparative genomic study of the Penicillium genus elucidates a diverse pangenome and 15 lateral gene transfer events.</title>
        <authorList>
            <person name="Petersen C."/>
            <person name="Sorensen T."/>
            <person name="Nielsen M.R."/>
            <person name="Sondergaard T.E."/>
            <person name="Sorensen J.L."/>
            <person name="Fitzpatrick D.A."/>
            <person name="Frisvad J.C."/>
            <person name="Nielsen K.L."/>
        </authorList>
    </citation>
    <scope>NUCLEOTIDE SEQUENCE</scope>
    <source>
        <strain evidence="2">IBT 30761</strain>
    </source>
</reference>
<organism evidence="2 3">
    <name type="scientific">Penicillium argentinense</name>
    <dbReference type="NCBI Taxonomy" id="1131581"/>
    <lineage>
        <taxon>Eukaryota</taxon>
        <taxon>Fungi</taxon>
        <taxon>Dikarya</taxon>
        <taxon>Ascomycota</taxon>
        <taxon>Pezizomycotina</taxon>
        <taxon>Eurotiomycetes</taxon>
        <taxon>Eurotiomycetidae</taxon>
        <taxon>Eurotiales</taxon>
        <taxon>Aspergillaceae</taxon>
        <taxon>Penicillium</taxon>
    </lineage>
</organism>
<feature type="compositionally biased region" description="Low complexity" evidence="1">
    <location>
        <begin position="167"/>
        <end position="214"/>
    </location>
</feature>
<reference evidence="2" key="1">
    <citation type="submission" date="2022-11" db="EMBL/GenBank/DDBJ databases">
        <authorList>
            <person name="Petersen C."/>
        </authorList>
    </citation>
    <scope>NUCLEOTIDE SEQUENCE</scope>
    <source>
        <strain evidence="2">IBT 30761</strain>
    </source>
</reference>
<evidence type="ECO:0000313" key="2">
    <source>
        <dbReference type="EMBL" id="KAJ5082319.1"/>
    </source>
</evidence>
<feature type="compositionally biased region" description="Polar residues" evidence="1">
    <location>
        <begin position="147"/>
        <end position="156"/>
    </location>
</feature>
<proteinExistence type="predicted"/>
<dbReference type="Proteomes" id="UP001149074">
    <property type="component" value="Unassembled WGS sequence"/>
</dbReference>
<dbReference type="AlphaFoldDB" id="A0A9W9JUF0"/>
<gene>
    <name evidence="2" type="ORF">N7532_011362</name>
</gene>
<keyword evidence="3" id="KW-1185">Reference proteome</keyword>